<dbReference type="Proteomes" id="UP001061958">
    <property type="component" value="Unassembled WGS sequence"/>
</dbReference>
<dbReference type="EMBL" id="BQMJ01000061">
    <property type="protein sequence ID" value="GJQ14880.1"/>
    <property type="molecule type" value="Genomic_DNA"/>
</dbReference>
<evidence type="ECO:0000313" key="1">
    <source>
        <dbReference type="EMBL" id="GJQ14880.1"/>
    </source>
</evidence>
<gene>
    <name evidence="1" type="ORF">GpartN1_g6671.t1</name>
</gene>
<reference evidence="1" key="2">
    <citation type="submission" date="2022-01" db="EMBL/GenBank/DDBJ databases">
        <authorList>
            <person name="Hirooka S."/>
            <person name="Miyagishima S.Y."/>
        </authorList>
    </citation>
    <scope>NUCLEOTIDE SEQUENCE</scope>
    <source>
        <strain evidence="1">NBRC 102759</strain>
    </source>
</reference>
<organism evidence="1 2">
    <name type="scientific">Galdieria partita</name>
    <dbReference type="NCBI Taxonomy" id="83374"/>
    <lineage>
        <taxon>Eukaryota</taxon>
        <taxon>Rhodophyta</taxon>
        <taxon>Bangiophyceae</taxon>
        <taxon>Galdieriales</taxon>
        <taxon>Galdieriaceae</taxon>
        <taxon>Galdieria</taxon>
    </lineage>
</organism>
<sequence length="67" mass="7931">METLQEHDGYWTRLEALLKQHLSESQVRKILRTLERKHISLVDSISIDEMEELLRRGANNDERASLK</sequence>
<evidence type="ECO:0000313" key="2">
    <source>
        <dbReference type="Proteomes" id="UP001061958"/>
    </source>
</evidence>
<name>A0A9C7Q2V4_9RHOD</name>
<comment type="caution">
    <text evidence="1">The sequence shown here is derived from an EMBL/GenBank/DDBJ whole genome shotgun (WGS) entry which is preliminary data.</text>
</comment>
<protein>
    <submittedName>
        <fullName evidence="1">Uncharacterized protein</fullName>
    </submittedName>
</protein>
<keyword evidence="2" id="KW-1185">Reference proteome</keyword>
<dbReference type="OrthoDB" id="10365069at2759"/>
<accession>A0A9C7Q2V4</accession>
<reference evidence="1" key="1">
    <citation type="journal article" date="2022" name="Proc. Natl. Acad. Sci. U.S.A.">
        <title>Life cycle and functional genomics of the unicellular red alga Galdieria for elucidating algal and plant evolution and industrial use.</title>
        <authorList>
            <person name="Hirooka S."/>
            <person name="Itabashi T."/>
            <person name="Ichinose T.M."/>
            <person name="Onuma R."/>
            <person name="Fujiwara T."/>
            <person name="Yamashita S."/>
            <person name="Jong L.W."/>
            <person name="Tomita R."/>
            <person name="Iwane A.H."/>
            <person name="Miyagishima S.Y."/>
        </authorList>
    </citation>
    <scope>NUCLEOTIDE SEQUENCE</scope>
    <source>
        <strain evidence="1">NBRC 102759</strain>
    </source>
</reference>
<proteinExistence type="predicted"/>
<dbReference type="AlphaFoldDB" id="A0A9C7Q2V4"/>